<evidence type="ECO:0000256" key="7">
    <source>
        <dbReference type="ARBA" id="ARBA00048714"/>
    </source>
</evidence>
<dbReference type="CDD" id="cd06978">
    <property type="entry name" value="cupin_EctC"/>
    <property type="match status" value="1"/>
</dbReference>
<organism evidence="8 9">
    <name type="scientific">Gordonia neofelifaecis NRRL B-59395</name>
    <dbReference type="NCBI Taxonomy" id="644548"/>
    <lineage>
        <taxon>Bacteria</taxon>
        <taxon>Bacillati</taxon>
        <taxon>Actinomycetota</taxon>
        <taxon>Actinomycetes</taxon>
        <taxon>Mycobacteriales</taxon>
        <taxon>Gordoniaceae</taxon>
        <taxon>Gordonia</taxon>
    </lineage>
</organism>
<evidence type="ECO:0000256" key="2">
    <source>
        <dbReference type="ARBA" id="ARBA00009637"/>
    </source>
</evidence>
<dbReference type="Gene3D" id="2.60.120.10">
    <property type="entry name" value="Jelly Rolls"/>
    <property type="match status" value="1"/>
</dbReference>
<dbReference type="Pfam" id="PF06339">
    <property type="entry name" value="Ectoine_synth"/>
    <property type="match status" value="1"/>
</dbReference>
<dbReference type="InterPro" id="IPR011051">
    <property type="entry name" value="RmlC_Cupin_sf"/>
</dbReference>
<dbReference type="InterPro" id="IPR010462">
    <property type="entry name" value="Ectoine_synth"/>
</dbReference>
<dbReference type="UniPathway" id="UPA00067">
    <property type="reaction ID" value="UER00123"/>
</dbReference>
<dbReference type="eggNOG" id="COG1917">
    <property type="taxonomic scope" value="Bacteria"/>
</dbReference>
<dbReference type="InterPro" id="IPR014710">
    <property type="entry name" value="RmlC-like_jellyroll"/>
</dbReference>
<dbReference type="GO" id="GO:0033990">
    <property type="term" value="F:ectoine synthase activity"/>
    <property type="evidence" value="ECO:0007669"/>
    <property type="project" value="UniProtKB-EC"/>
</dbReference>
<gene>
    <name evidence="8" type="primary">ectC</name>
    <name evidence="8" type="ORF">SCNU_15419</name>
</gene>
<dbReference type="OrthoDB" id="4406415at2"/>
<evidence type="ECO:0000313" key="9">
    <source>
        <dbReference type="Proteomes" id="UP000035065"/>
    </source>
</evidence>
<comment type="catalytic activity">
    <reaction evidence="7">
        <text>(2S)-4-acetamido-2-aminobutanoate = L-ectoine + H2O</text>
        <dbReference type="Rhea" id="RHEA:17281"/>
        <dbReference type="ChEBI" id="CHEBI:15377"/>
        <dbReference type="ChEBI" id="CHEBI:58515"/>
        <dbReference type="ChEBI" id="CHEBI:58929"/>
        <dbReference type="EC" id="4.2.1.108"/>
    </reaction>
</comment>
<dbReference type="STRING" id="644548.SCNU_15419"/>
<evidence type="ECO:0000256" key="5">
    <source>
        <dbReference type="ARBA" id="ARBA00023239"/>
    </source>
</evidence>
<evidence type="ECO:0000313" key="8">
    <source>
        <dbReference type="EMBL" id="EGD54124.1"/>
    </source>
</evidence>
<dbReference type="Proteomes" id="UP000035065">
    <property type="component" value="Unassembled WGS sequence"/>
</dbReference>
<comment type="pathway">
    <text evidence="1">Amine and polyamine biosynthesis; ectoine biosynthesis; L-ectoine from L-aspartate 4-semialdehyde: step 3/3.</text>
</comment>
<evidence type="ECO:0000256" key="4">
    <source>
        <dbReference type="ARBA" id="ARBA00019707"/>
    </source>
</evidence>
<keyword evidence="5" id="KW-0456">Lyase</keyword>
<protein>
    <recommendedName>
        <fullName evidence="4">L-ectoine synthase</fullName>
        <ecNumber evidence="3">4.2.1.108</ecNumber>
    </recommendedName>
    <alternativeName>
        <fullName evidence="6">N-acetyldiaminobutyrate dehydratase</fullName>
    </alternativeName>
</protein>
<dbReference type="EC" id="4.2.1.108" evidence="3"/>
<reference evidence="8 9" key="1">
    <citation type="journal article" date="2011" name="J. Bacteriol.">
        <title>Draft Genome Sequence of Gordonia neofelifaecis NRRL B-59395, a Cholesterol-Degrading Actinomycete.</title>
        <authorList>
            <person name="Ge F."/>
            <person name="Li W."/>
            <person name="Chen G."/>
            <person name="Liu Y."/>
            <person name="Zhang G."/>
            <person name="Yong B."/>
            <person name="Wang Q."/>
            <person name="Wang N."/>
            <person name="Huang Z."/>
            <person name="Li W."/>
            <person name="Wang J."/>
            <person name="Wu C."/>
            <person name="Xie Q."/>
            <person name="Liu G."/>
        </authorList>
    </citation>
    <scope>NUCLEOTIDE SEQUENCE [LARGE SCALE GENOMIC DNA]</scope>
    <source>
        <strain evidence="8 9">NRRL B-59395</strain>
    </source>
</reference>
<dbReference type="PANTHER" id="PTHR39289:SF1">
    <property type="entry name" value="L-ECTOINE SYNTHASE"/>
    <property type="match status" value="1"/>
</dbReference>
<dbReference type="GO" id="GO:0019491">
    <property type="term" value="P:ectoine biosynthetic process"/>
    <property type="evidence" value="ECO:0007669"/>
    <property type="project" value="UniProtKB-UniPathway"/>
</dbReference>
<evidence type="ECO:0000256" key="1">
    <source>
        <dbReference type="ARBA" id="ARBA00005181"/>
    </source>
</evidence>
<proteinExistence type="inferred from homology"/>
<keyword evidence="9" id="KW-1185">Reference proteome</keyword>
<comment type="similarity">
    <text evidence="2">Belongs to the ectoine synthase family.</text>
</comment>
<sequence length="117" mass="13258">MIVRSTGEISGTDREVHGETWVSKRIILADDGVGFSHHETTVEPNTETPLHYPDYIEAVWLIDGRGTLVDRDNHRTYRLEPGTMYLLDGHERHSIIAKTTLRMYCVFAPAVPPRAAE</sequence>
<evidence type="ECO:0000256" key="6">
    <source>
        <dbReference type="ARBA" id="ARBA00033271"/>
    </source>
</evidence>
<dbReference type="EMBL" id="AEUD01000014">
    <property type="protein sequence ID" value="EGD54124.1"/>
    <property type="molecule type" value="Genomic_DNA"/>
</dbReference>
<comment type="caution">
    <text evidence="8">The sequence shown here is derived from an EMBL/GenBank/DDBJ whole genome shotgun (WGS) entry which is preliminary data.</text>
</comment>
<evidence type="ECO:0000256" key="3">
    <source>
        <dbReference type="ARBA" id="ARBA00013192"/>
    </source>
</evidence>
<dbReference type="PANTHER" id="PTHR39289">
    <property type="match status" value="1"/>
</dbReference>
<accession>F1YMJ9</accession>
<dbReference type="AlphaFoldDB" id="F1YMJ9"/>
<dbReference type="NCBIfam" id="NF009806">
    <property type="entry name" value="PRK13290.1"/>
    <property type="match status" value="1"/>
</dbReference>
<name>F1YMJ9_9ACTN</name>
<dbReference type="SUPFAM" id="SSF51182">
    <property type="entry name" value="RmlC-like cupins"/>
    <property type="match status" value="1"/>
</dbReference>